<keyword evidence="1" id="KW-1133">Transmembrane helix</keyword>
<keyword evidence="2" id="KW-0732">Signal</keyword>
<dbReference type="PANTHER" id="PTHR36853">
    <property type="entry name" value="EXPRESSED PROTEIN"/>
    <property type="match status" value="1"/>
</dbReference>
<comment type="caution">
    <text evidence="4">The sequence shown here is derived from an EMBL/GenBank/DDBJ whole genome shotgun (WGS) entry which is preliminary data.</text>
</comment>
<dbReference type="GO" id="GO:0005783">
    <property type="term" value="C:endoplasmic reticulum"/>
    <property type="evidence" value="ECO:0007669"/>
    <property type="project" value="TreeGrafter"/>
</dbReference>
<keyword evidence="1" id="KW-0472">Membrane</keyword>
<keyword evidence="1" id="KW-0812">Transmembrane</keyword>
<evidence type="ECO:0000259" key="3">
    <source>
        <dbReference type="Pfam" id="PF12955"/>
    </source>
</evidence>
<keyword evidence="5" id="KW-1185">Reference proteome</keyword>
<accession>A0A420YL25</accession>
<feature type="transmembrane region" description="Helical" evidence="1">
    <location>
        <begin position="355"/>
        <end position="377"/>
    </location>
</feature>
<evidence type="ECO:0000313" key="4">
    <source>
        <dbReference type="EMBL" id="RKU48535.1"/>
    </source>
</evidence>
<dbReference type="InterPro" id="IPR024382">
    <property type="entry name" value="Vps3844_C"/>
</dbReference>
<reference evidence="4 5" key="1">
    <citation type="submission" date="2018-08" db="EMBL/GenBank/DDBJ databases">
        <title>Draft genome of the lignicolous fungus Coniochaeta pulveracea.</title>
        <authorList>
            <person name="Borstlap C.J."/>
            <person name="De Witt R.N."/>
            <person name="Botha A."/>
            <person name="Volschenk H."/>
        </authorList>
    </citation>
    <scope>NUCLEOTIDE SEQUENCE [LARGE SCALE GENOMIC DNA]</scope>
    <source>
        <strain evidence="4 5">CAB683</strain>
    </source>
</reference>
<evidence type="ECO:0000256" key="1">
    <source>
        <dbReference type="SAM" id="Phobius"/>
    </source>
</evidence>
<dbReference type="OrthoDB" id="5583277at2759"/>
<evidence type="ECO:0000256" key="2">
    <source>
        <dbReference type="SAM" id="SignalP"/>
    </source>
</evidence>
<dbReference type="PANTHER" id="PTHR36853:SF1">
    <property type="entry name" value="DUF3844 DOMAIN-CONTAINING PROTEIN"/>
    <property type="match status" value="1"/>
</dbReference>
<feature type="signal peptide" evidence="2">
    <location>
        <begin position="1"/>
        <end position="18"/>
    </location>
</feature>
<gene>
    <name evidence="4" type="ORF">DL546_007063</name>
</gene>
<dbReference type="STRING" id="177199.A0A420YL25"/>
<feature type="domain" description="Vacuolar sorting protein Vps3844 C-terminal" evidence="3">
    <location>
        <begin position="281"/>
        <end position="390"/>
    </location>
</feature>
<proteinExistence type="predicted"/>
<evidence type="ECO:0000313" key="5">
    <source>
        <dbReference type="Proteomes" id="UP000275385"/>
    </source>
</evidence>
<dbReference type="AlphaFoldDB" id="A0A420YL25"/>
<dbReference type="Pfam" id="PF12955">
    <property type="entry name" value="Vps3844_C"/>
    <property type="match status" value="1"/>
</dbReference>
<organism evidence="4 5">
    <name type="scientific">Coniochaeta pulveracea</name>
    <dbReference type="NCBI Taxonomy" id="177199"/>
    <lineage>
        <taxon>Eukaryota</taxon>
        <taxon>Fungi</taxon>
        <taxon>Dikarya</taxon>
        <taxon>Ascomycota</taxon>
        <taxon>Pezizomycotina</taxon>
        <taxon>Sordariomycetes</taxon>
        <taxon>Sordariomycetidae</taxon>
        <taxon>Coniochaetales</taxon>
        <taxon>Coniochaetaceae</taxon>
        <taxon>Coniochaeta</taxon>
    </lineage>
</organism>
<protein>
    <recommendedName>
        <fullName evidence="3">Vacuolar sorting protein Vps3844 C-terminal domain-containing protein</fullName>
    </recommendedName>
</protein>
<sequence>MRLLSAVTVAALAGATAAKSQEAAKVYLLKSTSSQSESSSSAPRIPKEVARHIMLQRVSQDPYGSPLRDIPNTIDDETAISYINTFGKSQPSLFEDETSRDPLQLVMILEEAEHSAYLLDHLIAHSDLAFLVSNPPSTKATDGLMGEFAAAGAAPKQECNPENVWNPSDLGCWSDRHTNALRFKLKKTDLSTPMRILSKVQQYTMTGQMEVVLVILPESSRSSNLISWSKSSASKAADELRRRAEVVLTDEAVSTPKSTAAPDAFWDSIRAEKGSTRIPNCFLSANSCETRTNNCSGGHGKCINRYKDQPDHEACFACHCMSTVVRDGTEPGAVGEKTIRWGGNMCQKKDVSIPFWLLTGFTITIVGAVTFAISLLYSVGEEQLPGVIGAGVSRSK</sequence>
<dbReference type="Proteomes" id="UP000275385">
    <property type="component" value="Unassembled WGS sequence"/>
</dbReference>
<feature type="chain" id="PRO_5019145477" description="Vacuolar sorting protein Vps3844 C-terminal domain-containing protein" evidence="2">
    <location>
        <begin position="19"/>
        <end position="396"/>
    </location>
</feature>
<name>A0A420YL25_9PEZI</name>
<dbReference type="EMBL" id="QVQW01000004">
    <property type="protein sequence ID" value="RKU48535.1"/>
    <property type="molecule type" value="Genomic_DNA"/>
</dbReference>
<dbReference type="InterPro" id="IPR053065">
    <property type="entry name" value="Archenteron_Induction-Rel"/>
</dbReference>